<dbReference type="Proteomes" id="UP001058458">
    <property type="component" value="Chromosome"/>
</dbReference>
<organism evidence="1 2">
    <name type="scientific">Parageobacillus thermoglucosidasius</name>
    <name type="common">Geobacillus thermoglucosidasius</name>
    <dbReference type="NCBI Taxonomy" id="1426"/>
    <lineage>
        <taxon>Bacteria</taxon>
        <taxon>Bacillati</taxon>
        <taxon>Bacillota</taxon>
        <taxon>Bacilli</taxon>
        <taxon>Bacillales</taxon>
        <taxon>Anoxybacillaceae</taxon>
        <taxon>Parageobacillus</taxon>
    </lineage>
</organism>
<dbReference type="EMBL" id="CP063414">
    <property type="protein sequence ID" value="UOE75632.1"/>
    <property type="molecule type" value="Genomic_DNA"/>
</dbReference>
<reference evidence="1" key="1">
    <citation type="submission" date="2020-10" db="EMBL/GenBank/DDBJ databases">
        <authorList>
            <person name="Delgado J.A."/>
            <person name="Gonzalez J.M."/>
        </authorList>
    </citation>
    <scope>NUCLEOTIDE SEQUENCE</scope>
    <source>
        <strain evidence="1">23.6</strain>
    </source>
</reference>
<proteinExistence type="predicted"/>
<gene>
    <name evidence="1" type="ORF">IMI45_15150</name>
</gene>
<name>A0AB38QYS3_PARTM</name>
<sequence>MAILAYGDGHFFNRKKHHGTIMHHDGQRQKRKARFISIGAVIGAAVRLRVFHQKCCGLPLSP</sequence>
<evidence type="ECO:0008006" key="3">
    <source>
        <dbReference type="Google" id="ProtNLM"/>
    </source>
</evidence>
<protein>
    <recommendedName>
        <fullName evidence="3">Mobile element protein</fullName>
    </recommendedName>
</protein>
<dbReference type="RefSeq" id="WP_256833063.1">
    <property type="nucleotide sequence ID" value="NZ_CP063414.1"/>
</dbReference>
<dbReference type="AlphaFoldDB" id="A0AB38QYS3"/>
<accession>A0AB38QYS3</accession>
<evidence type="ECO:0000313" key="1">
    <source>
        <dbReference type="EMBL" id="UOE75632.1"/>
    </source>
</evidence>
<evidence type="ECO:0000313" key="2">
    <source>
        <dbReference type="Proteomes" id="UP001058458"/>
    </source>
</evidence>